<dbReference type="EMBL" id="AJAN01000002">
    <property type="protein sequence ID" value="EOH94621.1"/>
    <property type="molecule type" value="Genomic_DNA"/>
</dbReference>
<protein>
    <recommendedName>
        <fullName evidence="3">Transposase</fullName>
    </recommendedName>
</protein>
<proteinExistence type="predicted"/>
<sequence length="29" mass="3305">MGYNTRAKTVSEKIISHTSSLNETCKKYN</sequence>
<evidence type="ECO:0000313" key="1">
    <source>
        <dbReference type="EMBL" id="EOH94621.1"/>
    </source>
</evidence>
<name>A0ABN0KKB4_9ENTE</name>
<evidence type="ECO:0008006" key="3">
    <source>
        <dbReference type="Google" id="ProtNLM"/>
    </source>
</evidence>
<accession>A0ABN0KKB4</accession>
<dbReference type="Proteomes" id="UP000013866">
    <property type="component" value="Unassembled WGS sequence"/>
</dbReference>
<keyword evidence="2" id="KW-1185">Reference proteome</keyword>
<evidence type="ECO:0000313" key="2">
    <source>
        <dbReference type="Proteomes" id="UP000013866"/>
    </source>
</evidence>
<reference evidence="1 2" key="1">
    <citation type="submission" date="2013-02" db="EMBL/GenBank/DDBJ databases">
        <title>The Genome Sequence of Enterococcus villorum ATCC_700913.</title>
        <authorList>
            <consortium name="The Broad Institute Genome Sequencing Platform"/>
            <consortium name="The Broad Institute Genome Sequencing Center for Infectious Disease"/>
            <person name="Earl A.M."/>
            <person name="Gilmore M.S."/>
            <person name="Lebreton F."/>
            <person name="Walker B."/>
            <person name="Young S.K."/>
            <person name="Zeng Q."/>
            <person name="Gargeya S."/>
            <person name="Fitzgerald M."/>
            <person name="Haas B."/>
            <person name="Abouelleil A."/>
            <person name="Alvarado L."/>
            <person name="Arachchi H.M."/>
            <person name="Berlin A.M."/>
            <person name="Chapman S.B."/>
            <person name="Dewar J."/>
            <person name="Goldberg J."/>
            <person name="Griggs A."/>
            <person name="Gujja S."/>
            <person name="Hansen M."/>
            <person name="Howarth C."/>
            <person name="Imamovic A."/>
            <person name="Larimer J."/>
            <person name="McCowan C."/>
            <person name="Murphy C."/>
            <person name="Neiman D."/>
            <person name="Pearson M."/>
            <person name="Priest M."/>
            <person name="Roberts A."/>
            <person name="Saif S."/>
            <person name="Shea T."/>
            <person name="Sisk P."/>
            <person name="Sykes S."/>
            <person name="Wortman J."/>
            <person name="Nusbaum C."/>
            <person name="Birren B."/>
        </authorList>
    </citation>
    <scope>NUCLEOTIDE SEQUENCE [LARGE SCALE GENOMIC DNA]</scope>
    <source>
        <strain evidence="1 2">ATCC 700913</strain>
    </source>
</reference>
<organism evidence="1 2">
    <name type="scientific">Enterococcus villorum ATCC 700913</name>
    <dbReference type="NCBI Taxonomy" id="1158604"/>
    <lineage>
        <taxon>Bacteria</taxon>
        <taxon>Bacillati</taxon>
        <taxon>Bacillota</taxon>
        <taxon>Bacilli</taxon>
        <taxon>Lactobacillales</taxon>
        <taxon>Enterococcaceae</taxon>
        <taxon>Enterococcus</taxon>
    </lineage>
</organism>
<gene>
    <name evidence="1" type="ORF">UAO_00092</name>
</gene>
<feature type="non-terminal residue" evidence="1">
    <location>
        <position position="29"/>
    </location>
</feature>
<comment type="caution">
    <text evidence="1">The sequence shown here is derived from an EMBL/GenBank/DDBJ whole genome shotgun (WGS) entry which is preliminary data.</text>
</comment>